<evidence type="ECO:0000256" key="12">
    <source>
        <dbReference type="ARBA" id="ARBA00023012"/>
    </source>
</evidence>
<evidence type="ECO:0000313" key="18">
    <source>
        <dbReference type="Proteomes" id="UP000094936"/>
    </source>
</evidence>
<evidence type="ECO:0000256" key="7">
    <source>
        <dbReference type="ARBA" id="ARBA00022692"/>
    </source>
</evidence>
<dbReference type="Gene3D" id="3.30.450.210">
    <property type="entry name" value="Two-component sensor protein CpxA, periplasmic domain"/>
    <property type="match status" value="1"/>
</dbReference>
<evidence type="ECO:0000256" key="13">
    <source>
        <dbReference type="ARBA" id="ARBA00023136"/>
    </source>
</evidence>
<dbReference type="RefSeq" id="WP_068902969.1">
    <property type="nucleotide sequence ID" value="NZ_JBHUIF010000006.1"/>
</dbReference>
<evidence type="ECO:0000256" key="5">
    <source>
        <dbReference type="ARBA" id="ARBA00022553"/>
    </source>
</evidence>
<comment type="catalytic activity">
    <reaction evidence="1">
        <text>ATP + protein L-histidine = ADP + protein N-phospho-L-histidine.</text>
        <dbReference type="EC" id="2.7.13.3"/>
    </reaction>
</comment>
<evidence type="ECO:0000259" key="15">
    <source>
        <dbReference type="PROSITE" id="PS50109"/>
    </source>
</evidence>
<dbReference type="InterPro" id="IPR050398">
    <property type="entry name" value="HssS/ArlS-like"/>
</dbReference>
<dbReference type="EC" id="2.7.13.3" evidence="3"/>
<dbReference type="AlphaFoldDB" id="A0A1C3EGQ7"/>
<dbReference type="GO" id="GO:0005886">
    <property type="term" value="C:plasma membrane"/>
    <property type="evidence" value="ECO:0007669"/>
    <property type="project" value="UniProtKB-SubCell"/>
</dbReference>
<keyword evidence="5" id="KW-0597">Phosphoprotein</keyword>
<evidence type="ECO:0000256" key="1">
    <source>
        <dbReference type="ARBA" id="ARBA00000085"/>
    </source>
</evidence>
<gene>
    <name evidence="17" type="ORF">A8L45_13065</name>
</gene>
<keyword evidence="4" id="KW-1003">Cell membrane</keyword>
<dbReference type="PANTHER" id="PTHR45528:SF1">
    <property type="entry name" value="SENSOR HISTIDINE KINASE CPXA"/>
    <property type="match status" value="1"/>
</dbReference>
<accession>A0A1C3EGQ7</accession>
<dbReference type="PANTHER" id="PTHR45528">
    <property type="entry name" value="SENSOR HISTIDINE KINASE CPXA"/>
    <property type="match status" value="1"/>
</dbReference>
<dbReference type="InterPro" id="IPR003594">
    <property type="entry name" value="HATPase_dom"/>
</dbReference>
<evidence type="ECO:0000256" key="14">
    <source>
        <dbReference type="SAM" id="Phobius"/>
    </source>
</evidence>
<dbReference type="CDD" id="cd00082">
    <property type="entry name" value="HisKA"/>
    <property type="match status" value="1"/>
</dbReference>
<dbReference type="PRINTS" id="PR00344">
    <property type="entry name" value="BCTRLSENSOR"/>
</dbReference>
<dbReference type="Pfam" id="PF16527">
    <property type="entry name" value="CpxA_peri"/>
    <property type="match status" value="1"/>
</dbReference>
<dbReference type="InterPro" id="IPR032404">
    <property type="entry name" value="CpxA_peri"/>
</dbReference>
<dbReference type="InterPro" id="IPR004358">
    <property type="entry name" value="Sig_transdc_His_kin-like_C"/>
</dbReference>
<keyword evidence="13 14" id="KW-0472">Membrane</keyword>
<feature type="domain" description="Histidine kinase" evidence="15">
    <location>
        <begin position="251"/>
        <end position="460"/>
    </location>
</feature>
<dbReference type="EMBL" id="LYBM01000023">
    <property type="protein sequence ID" value="ODA32394.1"/>
    <property type="molecule type" value="Genomic_DNA"/>
</dbReference>
<evidence type="ECO:0000256" key="10">
    <source>
        <dbReference type="ARBA" id="ARBA00022840"/>
    </source>
</evidence>
<dbReference type="PROSITE" id="PS50885">
    <property type="entry name" value="HAMP"/>
    <property type="match status" value="1"/>
</dbReference>
<dbReference type="SMART" id="SM00304">
    <property type="entry name" value="HAMP"/>
    <property type="match status" value="1"/>
</dbReference>
<protein>
    <recommendedName>
        <fullName evidence="3">histidine kinase</fullName>
        <ecNumber evidence="3">2.7.13.3</ecNumber>
    </recommendedName>
</protein>
<dbReference type="SUPFAM" id="SSF55874">
    <property type="entry name" value="ATPase domain of HSP90 chaperone/DNA topoisomerase II/histidine kinase"/>
    <property type="match status" value="1"/>
</dbReference>
<evidence type="ECO:0000256" key="2">
    <source>
        <dbReference type="ARBA" id="ARBA00004651"/>
    </source>
</evidence>
<dbReference type="Gene3D" id="3.30.565.10">
    <property type="entry name" value="Histidine kinase-like ATPase, C-terminal domain"/>
    <property type="match status" value="1"/>
</dbReference>
<dbReference type="InterPro" id="IPR038515">
    <property type="entry name" value="CpxA_peri_sf"/>
</dbReference>
<proteinExistence type="predicted"/>
<keyword evidence="10" id="KW-0067">ATP-binding</keyword>
<evidence type="ECO:0000256" key="3">
    <source>
        <dbReference type="ARBA" id="ARBA00012438"/>
    </source>
</evidence>
<feature type="transmembrane region" description="Helical" evidence="14">
    <location>
        <begin position="9"/>
        <end position="31"/>
    </location>
</feature>
<feature type="transmembrane region" description="Helical" evidence="14">
    <location>
        <begin position="171"/>
        <end position="192"/>
    </location>
</feature>
<dbReference type="Pfam" id="PF00672">
    <property type="entry name" value="HAMP"/>
    <property type="match status" value="1"/>
</dbReference>
<keyword evidence="7 14" id="KW-0812">Transmembrane</keyword>
<feature type="domain" description="HAMP" evidence="16">
    <location>
        <begin position="190"/>
        <end position="243"/>
    </location>
</feature>
<reference evidence="17 18" key="1">
    <citation type="submission" date="2016-05" db="EMBL/GenBank/DDBJ databases">
        <title>Genomic Taxonomy of the Vibrionaceae.</title>
        <authorList>
            <person name="Gomez-Gil B."/>
            <person name="Enciso-Ibarra J."/>
        </authorList>
    </citation>
    <scope>NUCLEOTIDE SEQUENCE [LARGE SCALE GENOMIC DNA]</scope>
    <source>
        <strain evidence="17 18">CAIM 1920</strain>
    </source>
</reference>
<dbReference type="SMART" id="SM00387">
    <property type="entry name" value="HATPase_c"/>
    <property type="match status" value="1"/>
</dbReference>
<evidence type="ECO:0000256" key="4">
    <source>
        <dbReference type="ARBA" id="ARBA00022475"/>
    </source>
</evidence>
<dbReference type="InterPro" id="IPR058125">
    <property type="entry name" value="CpxA"/>
</dbReference>
<dbReference type="STRING" id="1080227.A8L45_13065"/>
<dbReference type="GO" id="GO:0005524">
    <property type="term" value="F:ATP binding"/>
    <property type="evidence" value="ECO:0007669"/>
    <property type="project" value="UniProtKB-KW"/>
</dbReference>
<evidence type="ECO:0000256" key="6">
    <source>
        <dbReference type="ARBA" id="ARBA00022679"/>
    </source>
</evidence>
<keyword evidence="11 14" id="KW-1133">Transmembrane helix</keyword>
<dbReference type="OrthoDB" id="9804645at2"/>
<keyword evidence="18" id="KW-1185">Reference proteome</keyword>
<dbReference type="InterPro" id="IPR036890">
    <property type="entry name" value="HATPase_C_sf"/>
</dbReference>
<evidence type="ECO:0000259" key="16">
    <source>
        <dbReference type="PROSITE" id="PS50885"/>
    </source>
</evidence>
<name>A0A1C3EGQ7_9GAMM</name>
<dbReference type="Pfam" id="PF02518">
    <property type="entry name" value="HATPase_c"/>
    <property type="match status" value="1"/>
</dbReference>
<dbReference type="Proteomes" id="UP000094936">
    <property type="component" value="Unassembled WGS sequence"/>
</dbReference>
<dbReference type="FunFam" id="3.30.565.10:FF:000011">
    <property type="entry name" value="Sensor histidine kinase CpxA"/>
    <property type="match status" value="1"/>
</dbReference>
<comment type="subcellular location">
    <subcellularLocation>
        <location evidence="2">Cell membrane</location>
        <topology evidence="2">Multi-pass membrane protein</topology>
    </subcellularLocation>
</comment>
<dbReference type="CDD" id="cd06225">
    <property type="entry name" value="HAMP"/>
    <property type="match status" value="1"/>
</dbReference>
<dbReference type="GO" id="GO:0000155">
    <property type="term" value="F:phosphorelay sensor kinase activity"/>
    <property type="evidence" value="ECO:0007669"/>
    <property type="project" value="InterPro"/>
</dbReference>
<keyword evidence="9 17" id="KW-0418">Kinase</keyword>
<dbReference type="PROSITE" id="PS50109">
    <property type="entry name" value="HIS_KIN"/>
    <property type="match status" value="1"/>
</dbReference>
<keyword evidence="8" id="KW-0547">Nucleotide-binding</keyword>
<dbReference type="Pfam" id="PF00512">
    <property type="entry name" value="HisKA"/>
    <property type="match status" value="1"/>
</dbReference>
<evidence type="ECO:0000313" key="17">
    <source>
        <dbReference type="EMBL" id="ODA32394.1"/>
    </source>
</evidence>
<dbReference type="InterPro" id="IPR003660">
    <property type="entry name" value="HAMP_dom"/>
</dbReference>
<comment type="caution">
    <text evidence="17">The sequence shown here is derived from an EMBL/GenBank/DDBJ whole genome shotgun (WGS) entry which is preliminary data.</text>
</comment>
<keyword evidence="12" id="KW-0902">Two-component regulatory system</keyword>
<dbReference type="Gene3D" id="1.10.287.130">
    <property type="match status" value="1"/>
</dbReference>
<dbReference type="NCBIfam" id="NF007007">
    <property type="entry name" value="PRK09470.1"/>
    <property type="match status" value="1"/>
</dbReference>
<dbReference type="SUPFAM" id="SSF47384">
    <property type="entry name" value="Homodimeric domain of signal transducing histidine kinase"/>
    <property type="match status" value="1"/>
</dbReference>
<evidence type="ECO:0000256" key="8">
    <source>
        <dbReference type="ARBA" id="ARBA00022741"/>
    </source>
</evidence>
<dbReference type="SMART" id="SM00388">
    <property type="entry name" value="HisKA"/>
    <property type="match status" value="1"/>
</dbReference>
<dbReference type="InterPro" id="IPR036097">
    <property type="entry name" value="HisK_dim/P_sf"/>
</dbReference>
<evidence type="ECO:0000256" key="11">
    <source>
        <dbReference type="ARBA" id="ARBA00022989"/>
    </source>
</evidence>
<sequence length="461" mass="51611">MRFPLFRSLYGSIFTIFWFTLFLVLVAVIFAQHNDPRIAQQASRSITNEGTKLASLAAYRLDAPGAELTRDRLMLFTRFQGKDRRHLFFVTPEGDVISGKLPRGPIRRAIRNFLTLSDNPDSPLQRKYGSWILAGPYVVPSQNKDDPVWLYIGRGGIAPEHFIVNILDSPFQFLLVAMAISTPLLISLAWALSRPARRFQKAAKRVADGHFDGAPELEKGTQEFREAGASFNHMVKAINGMMSSQQRLLSDISHELRSPLTRLRMANAVAIRKQGESAELKRIDMEAERLESMISDLLSLSRMQIDSHVSHSIFSPQELWGEMLDDAKFEAGQSGKKAEVSVMPDSEVEAFGPLLCSALENVVRNAIRYAEHRIDIRFRTANGELVIEVSDDGAGVPEEEINEIFRPFYRVSSSRNRKTGGTGLGLAITDNAIRQHNGRCYAQNKHNGGLTVTLIIPLHKP</sequence>
<organism evidence="17 18">
    <name type="scientific">Veronia pacifica</name>
    <dbReference type="NCBI Taxonomy" id="1080227"/>
    <lineage>
        <taxon>Bacteria</taxon>
        <taxon>Pseudomonadati</taxon>
        <taxon>Pseudomonadota</taxon>
        <taxon>Gammaproteobacteria</taxon>
        <taxon>Vibrionales</taxon>
        <taxon>Vibrionaceae</taxon>
        <taxon>Veronia</taxon>
    </lineage>
</organism>
<keyword evidence="6" id="KW-0808">Transferase</keyword>
<dbReference type="InterPro" id="IPR003661">
    <property type="entry name" value="HisK_dim/P_dom"/>
</dbReference>
<evidence type="ECO:0000256" key="9">
    <source>
        <dbReference type="ARBA" id="ARBA00022777"/>
    </source>
</evidence>
<dbReference type="InterPro" id="IPR005467">
    <property type="entry name" value="His_kinase_dom"/>
</dbReference>